<organism evidence="1 2">
    <name type="scientific">Candidatus Eisenbergiella merdigallinarum</name>
    <dbReference type="NCBI Taxonomy" id="2838552"/>
    <lineage>
        <taxon>Bacteria</taxon>
        <taxon>Bacillati</taxon>
        <taxon>Bacillota</taxon>
        <taxon>Clostridia</taxon>
        <taxon>Lachnospirales</taxon>
        <taxon>Lachnospiraceae</taxon>
        <taxon>Eisenbergiella</taxon>
    </lineage>
</organism>
<protein>
    <submittedName>
        <fullName evidence="1">Uncharacterized protein</fullName>
    </submittedName>
</protein>
<evidence type="ECO:0000313" key="1">
    <source>
        <dbReference type="EMBL" id="HJB91062.1"/>
    </source>
</evidence>
<reference evidence="1" key="2">
    <citation type="submission" date="2021-04" db="EMBL/GenBank/DDBJ databases">
        <authorList>
            <person name="Gilroy R."/>
        </authorList>
    </citation>
    <scope>NUCLEOTIDE SEQUENCE</scope>
    <source>
        <strain evidence="1">USAMLcec3-2134</strain>
    </source>
</reference>
<dbReference type="EMBL" id="DWXE01000022">
    <property type="protein sequence ID" value="HJB91062.1"/>
    <property type="molecule type" value="Genomic_DNA"/>
</dbReference>
<reference evidence="1" key="1">
    <citation type="journal article" date="2021" name="PeerJ">
        <title>Extensive microbial diversity within the chicken gut microbiome revealed by metagenomics and culture.</title>
        <authorList>
            <person name="Gilroy R."/>
            <person name="Ravi A."/>
            <person name="Getino M."/>
            <person name="Pursley I."/>
            <person name="Horton D.L."/>
            <person name="Alikhan N.F."/>
            <person name="Baker D."/>
            <person name="Gharbi K."/>
            <person name="Hall N."/>
            <person name="Watson M."/>
            <person name="Adriaenssens E.M."/>
            <person name="Foster-Nyarko E."/>
            <person name="Jarju S."/>
            <person name="Secka A."/>
            <person name="Antonio M."/>
            <person name="Oren A."/>
            <person name="Chaudhuri R.R."/>
            <person name="La Ragione R."/>
            <person name="Hildebrand F."/>
            <person name="Pallen M.J."/>
        </authorList>
    </citation>
    <scope>NUCLEOTIDE SEQUENCE</scope>
    <source>
        <strain evidence="1">USAMLcec3-2134</strain>
    </source>
</reference>
<comment type="caution">
    <text evidence="1">The sequence shown here is derived from an EMBL/GenBank/DDBJ whole genome shotgun (WGS) entry which is preliminary data.</text>
</comment>
<proteinExistence type="predicted"/>
<name>A0A9D2MRT3_9FIRM</name>
<dbReference type="Pfam" id="PF18941">
    <property type="entry name" value="DUF5688"/>
    <property type="match status" value="1"/>
</dbReference>
<dbReference type="Proteomes" id="UP000886883">
    <property type="component" value="Unassembled WGS sequence"/>
</dbReference>
<gene>
    <name evidence="1" type="ORF">H9763_06285</name>
</gene>
<evidence type="ECO:0000313" key="2">
    <source>
        <dbReference type="Proteomes" id="UP000886883"/>
    </source>
</evidence>
<accession>A0A9D2MRT3</accession>
<dbReference type="InterPro" id="IPR043743">
    <property type="entry name" value="DUF5688"/>
</dbReference>
<dbReference type="AlphaFoldDB" id="A0A9D2MRT3"/>
<sequence>MKRSEKIEYAQRFLQERIEKDFPYPFQVSGEENFFLFRLKNGRRECCARLRQSQEMLDVLCEGTKAEREVQVERLFDLLRAAIQAQASTALSEESDYEKVKNDLILRPLNYQSIREELEDVPHILAGDVALVLYAVMAHEGNDYFTAKMHRRQMESWRRPEREVLEEALVNTSFLYPPRIYCVEDILSWEKKQHGDGRFMTEGEAAPFRRGARGYLLTNSLEINGAIALFYPGVLKKLAESLGEDFYIAFTSIHEAQIHAAGMISPEAVEASLRDTNRHCNRREEVLTDRVYCYRKEEQKLGIIEDGEFLEVKRDE</sequence>